<keyword evidence="2" id="KW-1185">Reference proteome</keyword>
<sequence>MAALPPLATAADLAALTQSDIPAATATVALDAASAVIRGWTRQAITRVVDETVNLRVTDAGELVLPQRPVVSVSRVRAGGTVLSDWTLSGDRLLRSGGWRRLPTAGAYPETGVVEVTYTHGWEDVPAEVRTVCLDLAAATVTNPGMLRTVGIDDYNRTFASESLGAGVLSNAHKEILGAYRRRVGTVTLR</sequence>
<organism evidence="1 2">
    <name type="scientific">Streptomyces thermolineatus</name>
    <dbReference type="NCBI Taxonomy" id="44033"/>
    <lineage>
        <taxon>Bacteria</taxon>
        <taxon>Bacillati</taxon>
        <taxon>Actinomycetota</taxon>
        <taxon>Actinomycetes</taxon>
        <taxon>Kitasatosporales</taxon>
        <taxon>Streptomycetaceae</taxon>
        <taxon>Streptomyces</taxon>
    </lineage>
</organism>
<protein>
    <submittedName>
        <fullName evidence="1">Uncharacterized protein</fullName>
    </submittedName>
</protein>
<gene>
    <name evidence="1" type="ORF">GCM10010406_21110</name>
</gene>
<proteinExistence type="predicted"/>
<dbReference type="Proteomes" id="UP001501358">
    <property type="component" value="Unassembled WGS sequence"/>
</dbReference>
<comment type="caution">
    <text evidence="1">The sequence shown here is derived from an EMBL/GenBank/DDBJ whole genome shotgun (WGS) entry which is preliminary data.</text>
</comment>
<dbReference type="RefSeq" id="WP_344382898.1">
    <property type="nucleotide sequence ID" value="NZ_BAAATA010000009.1"/>
</dbReference>
<dbReference type="EMBL" id="BAAATA010000009">
    <property type="protein sequence ID" value="GAA2484618.1"/>
    <property type="molecule type" value="Genomic_DNA"/>
</dbReference>
<accession>A0ABN3LKQ9</accession>
<evidence type="ECO:0000313" key="1">
    <source>
        <dbReference type="EMBL" id="GAA2484618.1"/>
    </source>
</evidence>
<reference evidence="1 2" key="1">
    <citation type="journal article" date="2019" name="Int. J. Syst. Evol. Microbiol.">
        <title>The Global Catalogue of Microorganisms (GCM) 10K type strain sequencing project: providing services to taxonomists for standard genome sequencing and annotation.</title>
        <authorList>
            <consortium name="The Broad Institute Genomics Platform"/>
            <consortium name="The Broad Institute Genome Sequencing Center for Infectious Disease"/>
            <person name="Wu L."/>
            <person name="Ma J."/>
        </authorList>
    </citation>
    <scope>NUCLEOTIDE SEQUENCE [LARGE SCALE GENOMIC DNA]</scope>
    <source>
        <strain evidence="1 2">JCM 6307</strain>
    </source>
</reference>
<name>A0ABN3LKQ9_9ACTN</name>
<evidence type="ECO:0000313" key="2">
    <source>
        <dbReference type="Proteomes" id="UP001501358"/>
    </source>
</evidence>